<evidence type="ECO:0000313" key="2">
    <source>
        <dbReference type="EMBL" id="KAG0717482.1"/>
    </source>
</evidence>
<dbReference type="OrthoDB" id="6358380at2759"/>
<organism evidence="2 3">
    <name type="scientific">Chionoecetes opilio</name>
    <name type="common">Atlantic snow crab</name>
    <name type="synonym">Cancer opilio</name>
    <dbReference type="NCBI Taxonomy" id="41210"/>
    <lineage>
        <taxon>Eukaryota</taxon>
        <taxon>Metazoa</taxon>
        <taxon>Ecdysozoa</taxon>
        <taxon>Arthropoda</taxon>
        <taxon>Crustacea</taxon>
        <taxon>Multicrustacea</taxon>
        <taxon>Malacostraca</taxon>
        <taxon>Eumalacostraca</taxon>
        <taxon>Eucarida</taxon>
        <taxon>Decapoda</taxon>
        <taxon>Pleocyemata</taxon>
        <taxon>Brachyura</taxon>
        <taxon>Eubrachyura</taxon>
        <taxon>Majoidea</taxon>
        <taxon>Majidae</taxon>
        <taxon>Chionoecetes</taxon>
    </lineage>
</organism>
<keyword evidence="3" id="KW-1185">Reference proteome</keyword>
<dbReference type="PANTHER" id="PTHR11289">
    <property type="entry name" value="BREAST CANCER TYPE 2 SUSCEPTIBILITY PROTEIN BRCA2"/>
    <property type="match status" value="1"/>
</dbReference>
<dbReference type="GO" id="GO:0000724">
    <property type="term" value="P:double-strand break repair via homologous recombination"/>
    <property type="evidence" value="ECO:0007669"/>
    <property type="project" value="InterPro"/>
</dbReference>
<evidence type="ECO:0000313" key="3">
    <source>
        <dbReference type="Proteomes" id="UP000770661"/>
    </source>
</evidence>
<dbReference type="GO" id="GO:0006355">
    <property type="term" value="P:regulation of DNA-templated transcription"/>
    <property type="evidence" value="ECO:0007669"/>
    <property type="project" value="TreeGrafter"/>
</dbReference>
<protein>
    <submittedName>
        <fullName evidence="2">Breast cancer type 2 susceptibility</fullName>
    </submittedName>
</protein>
<evidence type="ECO:0000256" key="1">
    <source>
        <dbReference type="SAM" id="MobiDB-lite"/>
    </source>
</evidence>
<reference evidence="2" key="1">
    <citation type="submission" date="2020-07" db="EMBL/GenBank/DDBJ databases">
        <title>The High-quality genome of the commercially important snow crab, Chionoecetes opilio.</title>
        <authorList>
            <person name="Jeong J.-H."/>
            <person name="Ryu S."/>
        </authorList>
    </citation>
    <scope>NUCLEOTIDE SEQUENCE</scope>
    <source>
        <strain evidence="2">MADBK_172401_WGS</strain>
        <tissue evidence="2">Digestive gland</tissue>
    </source>
</reference>
<dbReference type="Gene3D" id="2.40.50.140">
    <property type="entry name" value="Nucleic acid-binding proteins"/>
    <property type="match status" value="1"/>
</dbReference>
<dbReference type="InterPro" id="IPR015525">
    <property type="entry name" value="BRCA2"/>
</dbReference>
<dbReference type="PANTHER" id="PTHR11289:SF0">
    <property type="entry name" value="BREAST CANCER TYPE 2 SUSCEPTIBILITY PROTEIN"/>
    <property type="match status" value="1"/>
</dbReference>
<accession>A0A8J5CRR9</accession>
<dbReference type="InterPro" id="IPR012340">
    <property type="entry name" value="NA-bd_OB-fold"/>
</dbReference>
<feature type="region of interest" description="Disordered" evidence="1">
    <location>
        <begin position="1"/>
        <end position="23"/>
    </location>
</feature>
<dbReference type="GO" id="GO:0005634">
    <property type="term" value="C:nucleus"/>
    <property type="evidence" value="ECO:0007669"/>
    <property type="project" value="TreeGrafter"/>
</dbReference>
<proteinExistence type="predicted"/>
<dbReference type="EMBL" id="JACEEZ010017506">
    <property type="protein sequence ID" value="KAG0717482.1"/>
    <property type="molecule type" value="Genomic_DNA"/>
</dbReference>
<dbReference type="Proteomes" id="UP000770661">
    <property type="component" value="Unassembled WGS sequence"/>
</dbReference>
<name>A0A8J5CRR9_CHIOP</name>
<dbReference type="AlphaFoldDB" id="A0A8J5CRR9"/>
<feature type="compositionally biased region" description="Low complexity" evidence="1">
    <location>
        <begin position="9"/>
        <end position="22"/>
    </location>
</feature>
<sequence>MKHCASGWSSVSSRVPQGSSPSTLRLRLHTNMSRRARWWARLGLLPQCGPLPSTIESTLSDGGLVGEMKVMVARLYPLYYERSQDSVGLFRGEKAHLKRLRETEKQRELLVDQGAGISCQTFQIASSSFEMVEVSSRRIRAFITPQRFSIVDISGLCPGQSSMKST</sequence>
<gene>
    <name evidence="2" type="primary">Brca2</name>
    <name evidence="2" type="ORF">GWK47_054349</name>
</gene>
<comment type="caution">
    <text evidence="2">The sequence shown here is derived from an EMBL/GenBank/DDBJ whole genome shotgun (WGS) entry which is preliminary data.</text>
</comment>